<dbReference type="SUPFAM" id="SSF51905">
    <property type="entry name" value="FAD/NAD(P)-binding domain"/>
    <property type="match status" value="1"/>
</dbReference>
<dbReference type="EMBL" id="JADDIV010000004">
    <property type="protein sequence ID" value="MBE7369226.1"/>
    <property type="molecule type" value="Genomic_DNA"/>
</dbReference>
<dbReference type="Proteomes" id="UP000806285">
    <property type="component" value="Unassembled WGS sequence"/>
</dbReference>
<reference evidence="2 3" key="1">
    <citation type="submission" date="2020-10" db="EMBL/GenBank/DDBJ databases">
        <title>Ramlibacter sp. HM2 16S ribosomal RNA gene Genome sequencing and assembly.</title>
        <authorList>
            <person name="Kang M."/>
        </authorList>
    </citation>
    <scope>NUCLEOTIDE SEQUENCE [LARGE SCALE GENOMIC DNA]</scope>
    <source>
        <strain evidence="2 3">HM2</strain>
    </source>
</reference>
<keyword evidence="3" id="KW-1185">Reference proteome</keyword>
<accession>A0ABR9S703</accession>
<evidence type="ECO:0000313" key="2">
    <source>
        <dbReference type="EMBL" id="MBE7369226.1"/>
    </source>
</evidence>
<comment type="similarity">
    <text evidence="1">Belongs to the lycopene cyclase family.</text>
</comment>
<dbReference type="InterPro" id="IPR008461">
    <property type="entry name" value="CrtY"/>
</dbReference>
<dbReference type="NCBIfam" id="TIGR01789">
    <property type="entry name" value="lycopene_cycl"/>
    <property type="match status" value="1"/>
</dbReference>
<gene>
    <name evidence="2" type="primary">crtY</name>
    <name evidence="2" type="ORF">IM787_16810</name>
</gene>
<protein>
    <submittedName>
        <fullName evidence="2">Lycopene beta-cyclase CrtY</fullName>
        <ecNumber evidence="2">5.5.1.19</ecNumber>
    </submittedName>
</protein>
<organism evidence="2 3">
    <name type="scientific">Ramlibacter pallidus</name>
    <dbReference type="NCBI Taxonomy" id="2780087"/>
    <lineage>
        <taxon>Bacteria</taxon>
        <taxon>Pseudomonadati</taxon>
        <taxon>Pseudomonadota</taxon>
        <taxon>Betaproteobacteria</taxon>
        <taxon>Burkholderiales</taxon>
        <taxon>Comamonadaceae</taxon>
        <taxon>Ramlibacter</taxon>
    </lineage>
</organism>
<dbReference type="InterPro" id="IPR036188">
    <property type="entry name" value="FAD/NAD-bd_sf"/>
</dbReference>
<proteinExistence type="inferred from homology"/>
<dbReference type="RefSeq" id="WP_193677819.1">
    <property type="nucleotide sequence ID" value="NZ_JADDIV010000004.1"/>
</dbReference>
<dbReference type="NCBIfam" id="TIGR01790">
    <property type="entry name" value="carotene-cycl"/>
    <property type="match status" value="1"/>
</dbReference>
<evidence type="ECO:0000256" key="1">
    <source>
        <dbReference type="ARBA" id="ARBA00006599"/>
    </source>
</evidence>
<dbReference type="GO" id="GO:0016853">
    <property type="term" value="F:isomerase activity"/>
    <property type="evidence" value="ECO:0007669"/>
    <property type="project" value="UniProtKB-KW"/>
</dbReference>
<dbReference type="EC" id="5.5.1.19" evidence="2"/>
<name>A0ABR9S703_9BURK</name>
<comment type="caution">
    <text evidence="2">The sequence shown here is derived from an EMBL/GenBank/DDBJ whole genome shotgun (WGS) entry which is preliminary data.</text>
</comment>
<sequence length="388" mass="42727">MNDADLVLVGGGLANGLIAWRLRQLRPDLRVLVLEAGPSAGGNHTWSFHATDLEDAQQAWLAPLVAHRWASHAVRFPALQRHLRGGYASITSARFDEVLRRDLGASLRPGVRVLDVRPQEVTLDDGSTLRAGAVIDGRGRLPEAGIRLGWQKFIGREFRLEGDHGLDGPVLMDATVPQRDGYRFVYTLPLDARTVLVEDTYYADGAALEPDRVRRDIDAYVQAQGWRTGELLREEQGVLPIVLDGDPRVLWDAAGGVPRTGLSAALFHPTTGYSLPDAVRVADLVARLPDLRAGALFAALRGHALAQWRDQAFFRLLNRMLFQAAVPTERWRVMQRFYGLPEPLVARFYAGRPTLADKLRIVSGKPPVPLAAALQAALGRRAPTESFT</sequence>
<evidence type="ECO:0000313" key="3">
    <source>
        <dbReference type="Proteomes" id="UP000806285"/>
    </source>
</evidence>
<dbReference type="Gene3D" id="3.50.50.60">
    <property type="entry name" value="FAD/NAD(P)-binding domain"/>
    <property type="match status" value="1"/>
</dbReference>
<dbReference type="Pfam" id="PF05834">
    <property type="entry name" value="Lycopene_cycl"/>
    <property type="match status" value="1"/>
</dbReference>
<keyword evidence="2" id="KW-0413">Isomerase</keyword>
<dbReference type="InterPro" id="IPR010108">
    <property type="entry name" value="Lycopene_cyclase_b/e"/>
</dbReference>